<sequence>MRGLEGEKMFLKKSLCLFVAVFAFSESAFVDSLSKCKINDGDCQKDMFQTIIKDIAKTGVPELDIPKLDPIELQNVSVAVLDVVDITLVQGSVKGIKDCTVNKFVTKMEDERAIVELTCDVSIKGRYKIFSSSPMVKTLLGGESIHGDGNGKVKIEKLFIRFDFFFFVQKRNGELYLKCNPKKTTYKFEVKGRMRITADKLFVGDKESSQLVTGLFNDNWRSLMASFGQPFMDKAAVFVYDFLHKFFDAVPAKYYISDDLTPFARD</sequence>
<dbReference type="Pfam" id="PF06585">
    <property type="entry name" value="JHBP"/>
    <property type="match status" value="1"/>
</dbReference>
<dbReference type="AlphaFoldDB" id="A0A9P0BJA8"/>
<reference evidence="2" key="1">
    <citation type="submission" date="2021-12" db="EMBL/GenBank/DDBJ databases">
        <authorList>
            <person name="King R."/>
        </authorList>
    </citation>
    <scope>NUCLEOTIDE SEQUENCE</scope>
</reference>
<dbReference type="InterPro" id="IPR010562">
    <property type="entry name" value="Haemolymph_juvenile_hormone-bd"/>
</dbReference>
<keyword evidence="3" id="KW-1185">Reference proteome</keyword>
<feature type="signal peptide" evidence="1">
    <location>
        <begin position="1"/>
        <end position="27"/>
    </location>
</feature>
<dbReference type="Proteomes" id="UP001154114">
    <property type="component" value="Chromosome 15"/>
</dbReference>
<evidence type="ECO:0000313" key="3">
    <source>
        <dbReference type="Proteomes" id="UP001154114"/>
    </source>
</evidence>
<protein>
    <submittedName>
        <fullName evidence="2">Uncharacterized protein</fullName>
    </submittedName>
</protein>
<evidence type="ECO:0000256" key="1">
    <source>
        <dbReference type="SAM" id="SignalP"/>
    </source>
</evidence>
<evidence type="ECO:0000313" key="2">
    <source>
        <dbReference type="EMBL" id="CAH0587018.1"/>
    </source>
</evidence>
<dbReference type="EMBL" id="LR824018">
    <property type="protein sequence ID" value="CAH0587018.1"/>
    <property type="molecule type" value="Genomic_DNA"/>
</dbReference>
<dbReference type="OrthoDB" id="7457915at2759"/>
<dbReference type="InterPro" id="IPR038606">
    <property type="entry name" value="To_sf"/>
</dbReference>
<dbReference type="GO" id="GO:0005615">
    <property type="term" value="C:extracellular space"/>
    <property type="evidence" value="ECO:0007669"/>
    <property type="project" value="TreeGrafter"/>
</dbReference>
<accession>A0A9P0BJA8</accession>
<keyword evidence="1" id="KW-0732">Signal</keyword>
<dbReference type="SMART" id="SM00700">
    <property type="entry name" value="JHBP"/>
    <property type="match status" value="1"/>
</dbReference>
<dbReference type="PANTHER" id="PTHR11008:SF41">
    <property type="entry name" value="RE70318P"/>
    <property type="match status" value="1"/>
</dbReference>
<dbReference type="Gene3D" id="3.15.10.30">
    <property type="entry name" value="Haemolymph juvenile hormone binding protein"/>
    <property type="match status" value="1"/>
</dbReference>
<dbReference type="PANTHER" id="PTHR11008">
    <property type="entry name" value="PROTEIN TAKEOUT-LIKE PROTEIN"/>
    <property type="match status" value="1"/>
</dbReference>
<proteinExistence type="predicted"/>
<organism evidence="2 3">
    <name type="scientific">Chrysodeixis includens</name>
    <name type="common">Soybean looper</name>
    <name type="synonym">Pseudoplusia includens</name>
    <dbReference type="NCBI Taxonomy" id="689277"/>
    <lineage>
        <taxon>Eukaryota</taxon>
        <taxon>Metazoa</taxon>
        <taxon>Ecdysozoa</taxon>
        <taxon>Arthropoda</taxon>
        <taxon>Hexapoda</taxon>
        <taxon>Insecta</taxon>
        <taxon>Pterygota</taxon>
        <taxon>Neoptera</taxon>
        <taxon>Endopterygota</taxon>
        <taxon>Lepidoptera</taxon>
        <taxon>Glossata</taxon>
        <taxon>Ditrysia</taxon>
        <taxon>Noctuoidea</taxon>
        <taxon>Noctuidae</taxon>
        <taxon>Plusiinae</taxon>
        <taxon>Chrysodeixis</taxon>
    </lineage>
</organism>
<gene>
    <name evidence="2" type="ORF">CINC_LOCUS3500</name>
</gene>
<name>A0A9P0BJA8_CHRIL</name>
<feature type="chain" id="PRO_5040483137" evidence="1">
    <location>
        <begin position="28"/>
        <end position="266"/>
    </location>
</feature>